<organism evidence="1">
    <name type="scientific">Salmonella sp. NCTC 6947</name>
    <dbReference type="NCBI Taxonomy" id="2583581"/>
    <lineage>
        <taxon>Bacteria</taxon>
        <taxon>Pseudomonadati</taxon>
        <taxon>Pseudomonadota</taxon>
        <taxon>Gammaproteobacteria</taxon>
        <taxon>Enterobacterales</taxon>
        <taxon>Enterobacteriaceae</taxon>
        <taxon>Salmonella</taxon>
    </lineage>
</organism>
<proteinExistence type="predicted"/>
<sequence>MAFWVLMVAEFAASMRAFCVLTVALLGDNGNLRVGLQGDITVSSDGERLYRTTNGHRVIFAIVFNESAVCKVGAALVRVADDRCILA</sequence>
<evidence type="ECO:0000313" key="1">
    <source>
        <dbReference type="EMBL" id="VUC68256.1"/>
    </source>
</evidence>
<name>A0A509B1G0_9ENTR</name>
<dbReference type="EMBL" id="CABFNZ010000001">
    <property type="protein sequence ID" value="VUC68256.1"/>
    <property type="molecule type" value="Genomic_DNA"/>
</dbReference>
<reference evidence="1" key="1">
    <citation type="submission" date="2019-06" db="EMBL/GenBank/DDBJ databases">
        <authorList>
            <consortium name="Pathogen Informatics"/>
        </authorList>
    </citation>
    <scope>NUCLEOTIDE SEQUENCE</scope>
    <source>
        <strain evidence="1">NCTC6947</strain>
    </source>
</reference>
<accession>A0A509B1G0</accession>
<protein>
    <submittedName>
        <fullName evidence="1">Uncharacterized protein</fullName>
    </submittedName>
</protein>
<gene>
    <name evidence="1" type="ORF">NCTC6947_00028</name>
</gene>
<dbReference type="AlphaFoldDB" id="A0A509B1G0"/>